<evidence type="ECO:0000313" key="4">
    <source>
        <dbReference type="Proteomes" id="UP001160625"/>
    </source>
</evidence>
<dbReference type="PIRSF" id="PIRSF018266">
    <property type="entry name" value="FecR"/>
    <property type="match status" value="1"/>
</dbReference>
<evidence type="ECO:0000259" key="1">
    <source>
        <dbReference type="Pfam" id="PF04773"/>
    </source>
</evidence>
<dbReference type="Pfam" id="PF04773">
    <property type="entry name" value="FecR"/>
    <property type="match status" value="1"/>
</dbReference>
<dbReference type="InterPro" id="IPR006860">
    <property type="entry name" value="FecR"/>
</dbReference>
<protein>
    <submittedName>
        <fullName evidence="3">FecR domain-containing protein</fullName>
    </submittedName>
</protein>
<dbReference type="RefSeq" id="WP_281044519.1">
    <property type="nucleotide sequence ID" value="NZ_JARYGZ010000001.1"/>
</dbReference>
<feature type="domain" description="FecR N-terminal" evidence="2">
    <location>
        <begin position="4"/>
        <end position="40"/>
    </location>
</feature>
<dbReference type="PANTHER" id="PTHR30273:SF2">
    <property type="entry name" value="PROTEIN FECR"/>
    <property type="match status" value="1"/>
</dbReference>
<evidence type="ECO:0000259" key="2">
    <source>
        <dbReference type="Pfam" id="PF16220"/>
    </source>
</evidence>
<proteinExistence type="predicted"/>
<dbReference type="Proteomes" id="UP001160625">
    <property type="component" value="Unassembled WGS sequence"/>
</dbReference>
<dbReference type="EMBL" id="JARYGZ010000001">
    <property type="protein sequence ID" value="MDH7639250.1"/>
    <property type="molecule type" value="Genomic_DNA"/>
</dbReference>
<dbReference type="InterPro" id="IPR032623">
    <property type="entry name" value="FecR_N"/>
</dbReference>
<dbReference type="PANTHER" id="PTHR30273">
    <property type="entry name" value="PERIPLASMIC SIGNAL SENSOR AND SIGMA FACTOR ACTIVATOR FECR-RELATED"/>
    <property type="match status" value="1"/>
</dbReference>
<sequence length="319" mass="33931">MRNEAAAWVVRLAGAPSNEDRAQFEAWRQQGMDHEIAFEREMAAWERLDRLRTGISPAPSPEEAFDPPPFEEAAPVRSRRWRAIAAGITLAAGMGAVLTTSLTSAPAYATAIGQRRLVRLDDGSSVELNTDSKILVRYGSDKRSIELVRGEALFHIVSGARPFLIRASGTKLDANRADLSVRLDGADATIMVSAGTVLASNAGSTQDGRSLTALGPNTEALVDAGSLAIHPVSAEEIERSLAWLRGGISLDGRTLAEAVAEFNRYNMRQLDIGDATAGAIHVGGYFESSDVDGFVAALTKAFPVRAAAQPNGDITLSST</sequence>
<keyword evidence="4" id="KW-1185">Reference proteome</keyword>
<name>A0ABT6N1U1_9SPHN</name>
<dbReference type="Pfam" id="PF16220">
    <property type="entry name" value="DUF4880"/>
    <property type="match status" value="1"/>
</dbReference>
<evidence type="ECO:0000313" key="3">
    <source>
        <dbReference type="EMBL" id="MDH7639250.1"/>
    </source>
</evidence>
<comment type="caution">
    <text evidence="3">The sequence shown here is derived from an EMBL/GenBank/DDBJ whole genome shotgun (WGS) entry which is preliminary data.</text>
</comment>
<organism evidence="3 4">
    <name type="scientific">Sphingomonas oryzagri</name>
    <dbReference type="NCBI Taxonomy" id="3042314"/>
    <lineage>
        <taxon>Bacteria</taxon>
        <taxon>Pseudomonadati</taxon>
        <taxon>Pseudomonadota</taxon>
        <taxon>Alphaproteobacteria</taxon>
        <taxon>Sphingomonadales</taxon>
        <taxon>Sphingomonadaceae</taxon>
        <taxon>Sphingomonas</taxon>
    </lineage>
</organism>
<reference evidence="3" key="1">
    <citation type="submission" date="2023-04" db="EMBL/GenBank/DDBJ databases">
        <title>Sphingomonas sp. MAHUQ-71 isolated from rice field.</title>
        <authorList>
            <person name="Huq M.A."/>
        </authorList>
    </citation>
    <scope>NUCLEOTIDE SEQUENCE</scope>
    <source>
        <strain evidence="3">MAHUQ-71</strain>
    </source>
</reference>
<gene>
    <name evidence="3" type="ORF">QGN17_10960</name>
</gene>
<dbReference type="InterPro" id="IPR012373">
    <property type="entry name" value="Ferrdict_sens_TM"/>
</dbReference>
<dbReference type="Gene3D" id="2.60.120.1440">
    <property type="match status" value="1"/>
</dbReference>
<accession>A0ABT6N1U1</accession>
<feature type="domain" description="FecR protein" evidence="1">
    <location>
        <begin position="108"/>
        <end position="197"/>
    </location>
</feature>